<dbReference type="InterPro" id="IPR044145">
    <property type="entry name" value="IF2_II"/>
</dbReference>
<dbReference type="FunFam" id="2.40.30.10:FF:000054">
    <property type="entry name" value="Translation initiation factor IF-2"/>
    <property type="match status" value="1"/>
</dbReference>
<organism evidence="12 13">
    <name type="scientific">Mesoplasma syrphidae</name>
    <dbReference type="NCBI Taxonomy" id="225999"/>
    <lineage>
        <taxon>Bacteria</taxon>
        <taxon>Bacillati</taxon>
        <taxon>Mycoplasmatota</taxon>
        <taxon>Mollicutes</taxon>
        <taxon>Entomoplasmatales</taxon>
        <taxon>Entomoplasmataceae</taxon>
        <taxon>Mesoplasma</taxon>
    </lineage>
</organism>
<accession>A0A2K9BJR9</accession>
<evidence type="ECO:0000256" key="3">
    <source>
        <dbReference type="ARBA" id="ARBA00022540"/>
    </source>
</evidence>
<dbReference type="InterPro" id="IPR015760">
    <property type="entry name" value="TIF_IF2"/>
</dbReference>
<evidence type="ECO:0000313" key="12">
    <source>
        <dbReference type="EMBL" id="AUF83506.1"/>
    </source>
</evidence>
<reference evidence="12 13" key="1">
    <citation type="submission" date="2017-12" db="EMBL/GenBank/DDBJ databases">
        <title>Mesoplasma syrphidae YJS, Complete Genome.</title>
        <authorList>
            <person name="Knight T.F."/>
            <person name="Citino T."/>
            <person name="Rubinstein R."/>
            <person name="Neuschaefer Z."/>
        </authorList>
    </citation>
    <scope>NUCLEOTIDE SEQUENCE [LARGE SCALE GENOMIC DNA]</scope>
    <source>
        <strain evidence="12 13">YJS</strain>
    </source>
</reference>
<keyword evidence="8" id="KW-0963">Cytoplasm</keyword>
<feature type="compositionally biased region" description="Low complexity" evidence="10">
    <location>
        <begin position="1"/>
        <end position="20"/>
    </location>
</feature>
<dbReference type="Proteomes" id="UP000233419">
    <property type="component" value="Chromosome"/>
</dbReference>
<dbReference type="GO" id="GO:0003924">
    <property type="term" value="F:GTPase activity"/>
    <property type="evidence" value="ECO:0007669"/>
    <property type="project" value="UniProtKB-UniRule"/>
</dbReference>
<evidence type="ECO:0000256" key="6">
    <source>
        <dbReference type="ARBA" id="ARBA00023134"/>
    </source>
</evidence>
<feature type="domain" description="Tr-type G" evidence="11">
    <location>
        <begin position="128"/>
        <end position="297"/>
    </location>
</feature>
<evidence type="ECO:0000256" key="1">
    <source>
        <dbReference type="ARBA" id="ARBA00007733"/>
    </source>
</evidence>
<dbReference type="GO" id="GO:0003743">
    <property type="term" value="F:translation initiation factor activity"/>
    <property type="evidence" value="ECO:0007669"/>
    <property type="project" value="UniProtKB-UniRule"/>
</dbReference>
<comment type="caution">
    <text evidence="8">Lacks conserved residue(s) required for the propagation of feature annotation.</text>
</comment>
<dbReference type="FunFam" id="2.40.30.10:FF:000008">
    <property type="entry name" value="Translation initiation factor IF-2"/>
    <property type="match status" value="1"/>
</dbReference>
<dbReference type="AlphaFoldDB" id="A0A2K9BJR9"/>
<dbReference type="NCBIfam" id="TIGR00487">
    <property type="entry name" value="IF-2"/>
    <property type="match status" value="1"/>
</dbReference>
<dbReference type="NCBIfam" id="TIGR00231">
    <property type="entry name" value="small_GTP"/>
    <property type="match status" value="1"/>
</dbReference>
<dbReference type="InterPro" id="IPR053905">
    <property type="entry name" value="EF-G-like_DII"/>
</dbReference>
<dbReference type="SUPFAM" id="SSF52540">
    <property type="entry name" value="P-loop containing nucleoside triphosphate hydrolases"/>
    <property type="match status" value="1"/>
</dbReference>
<dbReference type="SUPFAM" id="SSF50447">
    <property type="entry name" value="Translation proteins"/>
    <property type="match status" value="2"/>
</dbReference>
<dbReference type="PANTHER" id="PTHR43381">
    <property type="entry name" value="TRANSLATION INITIATION FACTOR IF-2-RELATED"/>
    <property type="match status" value="1"/>
</dbReference>
<dbReference type="PROSITE" id="PS51722">
    <property type="entry name" value="G_TR_2"/>
    <property type="match status" value="1"/>
</dbReference>
<evidence type="ECO:0000259" key="11">
    <source>
        <dbReference type="PROSITE" id="PS51722"/>
    </source>
</evidence>
<feature type="binding site" evidence="8">
    <location>
        <begin position="238"/>
        <end position="241"/>
    </location>
    <ligand>
        <name>GTP</name>
        <dbReference type="ChEBI" id="CHEBI:37565"/>
    </ligand>
</feature>
<dbReference type="FunFam" id="3.40.50.300:FF:000019">
    <property type="entry name" value="Translation initiation factor IF-2"/>
    <property type="match status" value="1"/>
</dbReference>
<name>A0A2K9BJR9_9MOLU</name>
<proteinExistence type="inferred from homology"/>
<dbReference type="InterPro" id="IPR023115">
    <property type="entry name" value="TIF_IF2_dom3"/>
</dbReference>
<evidence type="ECO:0000256" key="8">
    <source>
        <dbReference type="HAMAP-Rule" id="MF_00100"/>
    </source>
</evidence>
<evidence type="ECO:0000256" key="10">
    <source>
        <dbReference type="SAM" id="MobiDB-lite"/>
    </source>
</evidence>
<dbReference type="InterPro" id="IPR005225">
    <property type="entry name" value="Small_GTP-bd"/>
</dbReference>
<keyword evidence="13" id="KW-1185">Reference proteome</keyword>
<dbReference type="Pfam" id="PF22042">
    <property type="entry name" value="EF-G_D2"/>
    <property type="match status" value="1"/>
</dbReference>
<dbReference type="EMBL" id="CP025257">
    <property type="protein sequence ID" value="AUF83506.1"/>
    <property type="molecule type" value="Genomic_DNA"/>
</dbReference>
<comment type="function">
    <text evidence="7 8 9">One of the essential components for the initiation of protein synthesis. Protects formylmethionyl-tRNA from spontaneous hydrolysis and promotes its binding to the 30S ribosomal subunits. Also involved in the hydrolysis of GTP during the formation of the 70S ribosomal complex.</text>
</comment>
<dbReference type="Gene3D" id="2.40.30.10">
    <property type="entry name" value="Translation factors"/>
    <property type="match status" value="2"/>
</dbReference>
<keyword evidence="6 8" id="KW-0342">GTP-binding</keyword>
<dbReference type="PANTHER" id="PTHR43381:SF5">
    <property type="entry name" value="TR-TYPE G DOMAIN-CONTAINING PROTEIN"/>
    <property type="match status" value="1"/>
</dbReference>
<dbReference type="SUPFAM" id="SSF52156">
    <property type="entry name" value="Initiation factor IF2/eIF5b, domain 3"/>
    <property type="match status" value="1"/>
</dbReference>
<dbReference type="CDD" id="cd03692">
    <property type="entry name" value="mtIF2_IVc"/>
    <property type="match status" value="1"/>
</dbReference>
<feature type="region of interest" description="Disordered" evidence="10">
    <location>
        <begin position="1"/>
        <end position="28"/>
    </location>
</feature>
<comment type="subcellular location">
    <subcellularLocation>
        <location evidence="8">Cytoplasm</location>
    </subcellularLocation>
</comment>
<feature type="binding site" evidence="8">
    <location>
        <begin position="184"/>
        <end position="188"/>
    </location>
    <ligand>
        <name>GTP</name>
        <dbReference type="ChEBI" id="CHEBI:37565"/>
    </ligand>
</feature>
<evidence type="ECO:0000256" key="5">
    <source>
        <dbReference type="ARBA" id="ARBA00022917"/>
    </source>
</evidence>
<keyword evidence="5 8" id="KW-0648">Protein biosynthesis</keyword>
<dbReference type="Pfam" id="PF04760">
    <property type="entry name" value="IF2_N"/>
    <property type="match status" value="1"/>
</dbReference>
<feature type="binding site" evidence="8">
    <location>
        <begin position="137"/>
        <end position="144"/>
    </location>
    <ligand>
        <name>GTP</name>
        <dbReference type="ChEBI" id="CHEBI:37565"/>
    </ligand>
</feature>
<dbReference type="InterPro" id="IPR006847">
    <property type="entry name" value="IF2_N"/>
</dbReference>
<comment type="similarity">
    <text evidence="1 8 9">Belongs to the TRAFAC class translation factor GTPase superfamily. Classic translation factor GTPase family. IF-2 subfamily.</text>
</comment>
<sequence length="628" mass="68588">MAINKNNKNNNRNTNSAAAKAKAKEHTKHIKQQLKEEVATGLIDGVFVYTGPLSVTEFASKVGKSTADILKFFFNQGLMMNQNMMLSEEQMGELALEFGFDFKKEESLTKENIFEQLQVADKPEDLVDRAPIVTIMGHVDHGKTTLLDSMRNADVAASEAGGITQAIGAYQVVHSSGKKITFIDTPGHEAFTEMRSRGANATDIVILIVAADDGVMPQTEEAIDHAKMAEVPIIVFVNKCDKPGADPEKVKVELMNYGLVAEEYGGDIPFILGSAKEKQGLEELQETILFISEIKDYRANPNKFASGVVLEAHLDKSRGPVASILVQSGTLEMRDMVVAGGAFGAIKNMENENHKKVLKAEPSRPVVIFGLNSVPNAGDKFIVMNDEKMARQIAEAQIDKKRAAEQQSKQAFTLDQIKNHIDQGELKNINVIIKADTQGSVEALKGSLAKIDIAGVKLNVIRGSVGAISNSDITLAMASSAIVYGFNVRPDASVRRKAEEDGVDIRLHNIIYKVIEELEDAAKGMLDPIIEEVVLGQAEVRALFRHTDIGVIAGFHVVDGMIPRNARIRILRDGIVAYTGEISSLKHQKEDIKEAKIGSEGGLTIKNFNDIKEGDIIEAYKEEIKKSV</sequence>
<dbReference type="RefSeq" id="WP_051591861.1">
    <property type="nucleotide sequence ID" value="NZ_CP025257.1"/>
</dbReference>
<dbReference type="GO" id="GO:0005525">
    <property type="term" value="F:GTP binding"/>
    <property type="evidence" value="ECO:0007669"/>
    <property type="project" value="UniProtKB-KW"/>
</dbReference>
<dbReference type="GO" id="GO:0005829">
    <property type="term" value="C:cytosol"/>
    <property type="evidence" value="ECO:0007669"/>
    <property type="project" value="TreeGrafter"/>
</dbReference>
<dbReference type="CDD" id="cd01887">
    <property type="entry name" value="IF2_eIF5B"/>
    <property type="match status" value="1"/>
</dbReference>
<evidence type="ECO:0000256" key="7">
    <source>
        <dbReference type="ARBA" id="ARBA00025162"/>
    </source>
</evidence>
<dbReference type="InterPro" id="IPR036925">
    <property type="entry name" value="TIF_IF2_dom3_sf"/>
</dbReference>
<evidence type="ECO:0000313" key="13">
    <source>
        <dbReference type="Proteomes" id="UP000233419"/>
    </source>
</evidence>
<dbReference type="InterPro" id="IPR000178">
    <property type="entry name" value="TF_IF2_bacterial-like"/>
</dbReference>
<dbReference type="InterPro" id="IPR027417">
    <property type="entry name" value="P-loop_NTPase"/>
</dbReference>
<dbReference type="Pfam" id="PF11987">
    <property type="entry name" value="IF-2"/>
    <property type="match status" value="1"/>
</dbReference>
<dbReference type="HAMAP" id="MF_00100_B">
    <property type="entry name" value="IF_2_B"/>
    <property type="match status" value="1"/>
</dbReference>
<keyword evidence="3 8" id="KW-0396">Initiation factor</keyword>
<evidence type="ECO:0000256" key="4">
    <source>
        <dbReference type="ARBA" id="ARBA00022741"/>
    </source>
</evidence>
<dbReference type="InterPro" id="IPR000795">
    <property type="entry name" value="T_Tr_GTP-bd_dom"/>
</dbReference>
<dbReference type="InterPro" id="IPR009000">
    <property type="entry name" value="Transl_B-barrel_sf"/>
</dbReference>
<dbReference type="FunFam" id="3.40.50.10050:FF:000001">
    <property type="entry name" value="Translation initiation factor IF-2"/>
    <property type="match status" value="1"/>
</dbReference>
<keyword evidence="4 8" id="KW-0547">Nucleotide-binding</keyword>
<dbReference type="Gene3D" id="3.40.50.10050">
    <property type="entry name" value="Translation initiation factor IF- 2, domain 3"/>
    <property type="match status" value="1"/>
</dbReference>
<evidence type="ECO:0000256" key="9">
    <source>
        <dbReference type="RuleBase" id="RU000644"/>
    </source>
</evidence>
<dbReference type="CDD" id="cd03702">
    <property type="entry name" value="IF2_mtIF2_II"/>
    <property type="match status" value="1"/>
</dbReference>
<dbReference type="KEGG" id="msyr:CXP39_01700"/>
<protein>
    <recommendedName>
        <fullName evidence="2 8">Translation initiation factor IF-2</fullName>
    </recommendedName>
</protein>
<dbReference type="OrthoDB" id="9811804at2"/>
<gene>
    <name evidence="8" type="primary">infB</name>
    <name evidence="12" type="ORF">CXP39_01700</name>
</gene>
<evidence type="ECO:0000256" key="2">
    <source>
        <dbReference type="ARBA" id="ARBA00020675"/>
    </source>
</evidence>
<dbReference type="Pfam" id="PF00009">
    <property type="entry name" value="GTP_EFTU"/>
    <property type="match status" value="1"/>
</dbReference>
<dbReference type="Gene3D" id="3.40.50.300">
    <property type="entry name" value="P-loop containing nucleotide triphosphate hydrolases"/>
    <property type="match status" value="1"/>
</dbReference>